<evidence type="ECO:0000256" key="1">
    <source>
        <dbReference type="ARBA" id="ARBA00022737"/>
    </source>
</evidence>
<dbReference type="PANTHER" id="PTHR46708">
    <property type="entry name" value="TENASCIN"/>
    <property type="match status" value="1"/>
</dbReference>
<name>A0ABP8VNB4_9MICO</name>
<dbReference type="Pfam" id="PF17963">
    <property type="entry name" value="Big_9"/>
    <property type="match status" value="6"/>
</dbReference>
<dbReference type="CDD" id="cd00063">
    <property type="entry name" value="FN3"/>
    <property type="match status" value="2"/>
</dbReference>
<dbReference type="SMART" id="SM00060">
    <property type="entry name" value="FN3"/>
    <property type="match status" value="2"/>
</dbReference>
<feature type="domain" description="Fibronectin type-III" evidence="5">
    <location>
        <begin position="1566"/>
        <end position="1659"/>
    </location>
</feature>
<evidence type="ECO:0000259" key="5">
    <source>
        <dbReference type="PROSITE" id="PS50853"/>
    </source>
</evidence>
<dbReference type="PROSITE" id="PS50853">
    <property type="entry name" value="FN3"/>
    <property type="match status" value="2"/>
</dbReference>
<keyword evidence="2" id="KW-0378">Hydrolase</keyword>
<evidence type="ECO:0000256" key="2">
    <source>
        <dbReference type="ARBA" id="ARBA00023295"/>
    </source>
</evidence>
<dbReference type="InterPro" id="IPR013783">
    <property type="entry name" value="Ig-like_fold"/>
</dbReference>
<evidence type="ECO:0000313" key="7">
    <source>
        <dbReference type="Proteomes" id="UP001501295"/>
    </source>
</evidence>
<dbReference type="EMBL" id="BAABLM010000001">
    <property type="protein sequence ID" value="GAA4665921.1"/>
    <property type="molecule type" value="Genomic_DNA"/>
</dbReference>
<dbReference type="InterPro" id="IPR050991">
    <property type="entry name" value="ECM_Regulatory_Proteins"/>
</dbReference>
<accession>A0ABP8VNB4</accession>
<gene>
    <name evidence="6" type="ORF">GCM10025780_04280</name>
</gene>
<dbReference type="Gene3D" id="2.60.40.2810">
    <property type="match status" value="1"/>
</dbReference>
<reference evidence="7" key="1">
    <citation type="journal article" date="2019" name="Int. J. Syst. Evol. Microbiol.">
        <title>The Global Catalogue of Microorganisms (GCM) 10K type strain sequencing project: providing services to taxonomists for standard genome sequencing and annotation.</title>
        <authorList>
            <consortium name="The Broad Institute Genomics Platform"/>
            <consortium name="The Broad Institute Genome Sequencing Center for Infectious Disease"/>
            <person name="Wu L."/>
            <person name="Ma J."/>
        </authorList>
    </citation>
    <scope>NUCLEOTIDE SEQUENCE [LARGE SCALE GENOMIC DNA]</scope>
    <source>
        <strain evidence="7">JCM 18956</strain>
    </source>
</reference>
<keyword evidence="7" id="KW-1185">Reference proteome</keyword>
<evidence type="ECO:0000256" key="3">
    <source>
        <dbReference type="ARBA" id="ARBA00023326"/>
    </source>
</evidence>
<proteinExistence type="predicted"/>
<dbReference type="InterPro" id="IPR003961">
    <property type="entry name" value="FN3_dom"/>
</dbReference>
<dbReference type="Gene3D" id="2.60.40.10">
    <property type="entry name" value="Immunoglobulins"/>
    <property type="match status" value="2"/>
</dbReference>
<evidence type="ECO:0000313" key="6">
    <source>
        <dbReference type="EMBL" id="GAA4665921.1"/>
    </source>
</evidence>
<sequence length="1939" mass="198126">MKRLLRWITSHRSFAATGVLVVALAAVLAAVGFSSSGYQAQRVNLGDGTVWVVNDGLTAIGRANPQVLQLNSAVRSTGADLDVLQDPSHVLLLDRVDATIGVVNTATASVAQTVPLPPNSPDVLLAKNTAVVVSGKTGEFWSVPVSGLSAFDATSQADLSLGANISTGLTPNGTLVAYSADSGVVSRVDDVSQFGVSASAKLKLSKNDGFEVATIGQHWAVLDTTSSILVVDGRRVDLAGRGTGRLALQTSSDTGGSVLVASSSGLLSVPFTGGSVSERVAGRTGTPARPLVTSTCSYAAWADGTGWNTCTAAAGTTTRLASMGAGSTLAFAVNGEHVVLNDSVSGSSWAVQRQGQLIDNWSDLIQDDKTQQEDDAQNSQDQQKLDPQQKPPVAVPDTLGARPGRATTLPVLLNDYDPNGDPLAITSVGTIDKSVGRLDVIGDHQQLLLTLEADASGVVTFDYTISDGRGGSSTAKVTVTVKGPGENTAPVQARPTTATVASGGRVTVDTLGDWIDPEGDPFYLTDASGGGGGTVTFKPTGELVYQDRGDGPSTQEIVLSVSDGSAVGRGRLTITVGNAGSVAITAASFTVDAYAGEVTTVNPMQYASGGTGALKLNSVPSKPDVTITPSYSAGTFTFLSTTPNTYNLEYTVTDGDKTATGTVRVDVEAQPAANAPPITTPKTVFVESLSTQNVDITTSDFDPAGNVLMVTSVAAPEASSGVQVQSSEQRYLRITLTAPLTRSVAFTYTVSNGLADAQGLVTVVEIPRPARLQPPIATNDQVTARVGDAINIDVLANDEQPDGEAITLEPELVRPVSAGGGLLFVSGTQLRYLAPKTPGNFTAVYAVDGPDGQRATAEVGISVREADTATNNPPVPQTLTARVVAGQTVRIQVPLDDIDPDGDSVQLLGVDTNPQKGSVASVGATYLDYTAGSYSAGTDTFTYTVIDGLGARATGTIRVGIAARADGSRDPIAVADSVTMRPGGSILVRVLANDSDPDGGALTVTSVKPNEPDVTAEILAGGVVRVTPPKTAGSYGLVYTVTNASGGSSSNFITVKVDAKAALNYPEAQDSILTLNDILKRKTVDVNVLANVFFADGNVSTLGLGLQPGYGDTATVLSNHRIRVTITDQSQIIPFFVTHPDDPSIKAYAFIKVPGFNDALPQINEAAPALTVQSEKPLTIDLNKYVIAAGSNGVRLTDSGTVRATHSDGGNLVVNSTTLTFTSSALYFGQASISFQVTDGTSASDPAGHKATLVLPIQVTARANQPPVFNGTSLELEPGSSQTLDLTRLTTYPYANDLGQLAYSITSTPSAGLTARLSGHQLTVTVAAGTAKGTSGSIGIAVRDSTSTGQAGAIALNVVESTRPLAIAASDSAVVRRGATTTIDVLANDQATNPFPGQPLRVLGIRGLDGSSLPAGVTVTPSSDNSQLVVSVASSAKPGNTNLQYQLADVTNDPSRYVYGSVTISVQDVPDSPTVPIRSGSFIGGQLTLSWAAPSFNNSPITSYVLTGTSGANSYSKDCGLSTVCTLTDLDPGQQYQFSVVAINAIGTSASSPASISYSADYVPTAPTGVTVVPSTSVANALVVSWPAVARPARGTAVTGYVVEVAGVGSQTTTTTTTTFAGLTPGSQYSVQVYATNSAQVSSSADWSRSGSVTATAIGVPSAPSVSATTDAGGSGDVTLTHGSSDPAGASTVSYSYGRFDGTVTAAPACTTGSSKPGTSVTSPDTSTSDGATYTYFAYADNGYFCSASSPANVVSLKAPTGAYVTLNINPNGTSGGYDVQIGAIGATGGTAQSFEATDGSGNTTLVSQGDFLTSMGDQSVYGHSNTWRFVACRTTDGQYCSAPVTASATPVTTRATITSCTVGTPLGVSDPANTPDVSPNYSKVEFLRSGVWQLADSGGAYTVTSTVPDDATQVRITTTLTVGGIVYRDLGNAIATCQ</sequence>
<dbReference type="InterPro" id="IPR036116">
    <property type="entry name" value="FN3_sf"/>
</dbReference>
<keyword evidence="1" id="KW-0677">Repeat</keyword>
<feature type="domain" description="Fibronectin type-III" evidence="5">
    <location>
        <begin position="1469"/>
        <end position="1562"/>
    </location>
</feature>
<protein>
    <submittedName>
        <fullName evidence="6">Ig-like domain-containing protein</fullName>
    </submittedName>
</protein>
<dbReference type="Proteomes" id="UP001501295">
    <property type="component" value="Unassembled WGS sequence"/>
</dbReference>
<keyword evidence="3" id="KW-0119">Carbohydrate metabolism</keyword>
<organism evidence="6 7">
    <name type="scientific">Frondihabitans cladoniiphilus</name>
    <dbReference type="NCBI Taxonomy" id="715785"/>
    <lineage>
        <taxon>Bacteria</taxon>
        <taxon>Bacillati</taxon>
        <taxon>Actinomycetota</taxon>
        <taxon>Actinomycetes</taxon>
        <taxon>Micrococcales</taxon>
        <taxon>Microbacteriaceae</taxon>
        <taxon>Frondihabitans</taxon>
    </lineage>
</organism>
<keyword evidence="3" id="KW-0624">Polysaccharide degradation</keyword>
<dbReference type="NCBIfam" id="NF012211">
    <property type="entry name" value="tand_rpt_95"/>
    <property type="match status" value="1"/>
</dbReference>
<dbReference type="Pfam" id="PF00041">
    <property type="entry name" value="fn3"/>
    <property type="match status" value="2"/>
</dbReference>
<feature type="region of interest" description="Disordered" evidence="4">
    <location>
        <begin position="1663"/>
        <end position="1685"/>
    </location>
</feature>
<feature type="region of interest" description="Disordered" evidence="4">
    <location>
        <begin position="370"/>
        <end position="405"/>
    </location>
</feature>
<dbReference type="RefSeq" id="WP_345372694.1">
    <property type="nucleotide sequence ID" value="NZ_BAABLM010000001.1"/>
</dbReference>
<evidence type="ECO:0000256" key="4">
    <source>
        <dbReference type="SAM" id="MobiDB-lite"/>
    </source>
</evidence>
<comment type="caution">
    <text evidence="6">The sequence shown here is derived from an EMBL/GenBank/DDBJ whole genome shotgun (WGS) entry which is preliminary data.</text>
</comment>
<dbReference type="PANTHER" id="PTHR46708:SF2">
    <property type="entry name" value="FIBRONECTIN TYPE-III DOMAIN-CONTAINING PROTEIN"/>
    <property type="match status" value="1"/>
</dbReference>
<keyword evidence="2" id="KW-0326">Glycosidase</keyword>
<dbReference type="SUPFAM" id="SSF49265">
    <property type="entry name" value="Fibronectin type III"/>
    <property type="match status" value="1"/>
</dbReference>